<feature type="domain" description="Helicase-associated" evidence="1">
    <location>
        <begin position="2"/>
        <end position="62"/>
    </location>
</feature>
<gene>
    <name evidence="2" type="ORF">OAUR00152_LOCUS17722</name>
</gene>
<feature type="domain" description="Helicase-associated" evidence="1">
    <location>
        <begin position="72"/>
        <end position="142"/>
    </location>
</feature>
<dbReference type="EMBL" id="HBKQ01026171">
    <property type="protein sequence ID" value="CAE2243973.1"/>
    <property type="molecule type" value="Transcribed_RNA"/>
</dbReference>
<dbReference type="PANTHER" id="PTHR33418">
    <property type="entry name" value="HELICASE-ASSOCIATED"/>
    <property type="match status" value="1"/>
</dbReference>
<protein>
    <recommendedName>
        <fullName evidence="1">Helicase-associated domain-containing protein</fullName>
    </recommendedName>
</protein>
<name>A0A7S4IYU7_9STRA</name>
<dbReference type="InterPro" id="IPR005114">
    <property type="entry name" value="Helicase_assoc"/>
</dbReference>
<sequence>MALVLYKEQNGHTRVPATLKELSLGVWVQKLRHAYKAWKDGKVELKRSLTQERIQKLDALGFEWQLPDSKQDMWDQRLQELISYKKEHGDMNVPSKYLPNEALWHWVRNARMCYKARFQERKKGGATPLSDERVRILNAIEFEWRVS</sequence>
<dbReference type="Pfam" id="PF03457">
    <property type="entry name" value="HA"/>
    <property type="match status" value="2"/>
</dbReference>
<proteinExistence type="predicted"/>
<evidence type="ECO:0000313" key="2">
    <source>
        <dbReference type="EMBL" id="CAE2243973.1"/>
    </source>
</evidence>
<accession>A0A7S4IYU7</accession>
<reference evidence="2" key="1">
    <citation type="submission" date="2021-01" db="EMBL/GenBank/DDBJ databases">
        <authorList>
            <person name="Corre E."/>
            <person name="Pelletier E."/>
            <person name="Niang G."/>
            <person name="Scheremetjew M."/>
            <person name="Finn R."/>
            <person name="Kale V."/>
            <person name="Holt S."/>
            <person name="Cochrane G."/>
            <person name="Meng A."/>
            <person name="Brown T."/>
            <person name="Cohen L."/>
        </authorList>
    </citation>
    <scope>NUCLEOTIDE SEQUENCE</scope>
    <source>
        <strain evidence="2">Isolate 1302-5</strain>
    </source>
</reference>
<organism evidence="2">
    <name type="scientific">Odontella aurita</name>
    <dbReference type="NCBI Taxonomy" id="265563"/>
    <lineage>
        <taxon>Eukaryota</taxon>
        <taxon>Sar</taxon>
        <taxon>Stramenopiles</taxon>
        <taxon>Ochrophyta</taxon>
        <taxon>Bacillariophyta</taxon>
        <taxon>Mediophyceae</taxon>
        <taxon>Biddulphiophycidae</taxon>
        <taxon>Eupodiscales</taxon>
        <taxon>Odontellaceae</taxon>
        <taxon>Odontella</taxon>
    </lineage>
</organism>
<dbReference type="Gene3D" id="6.10.140.530">
    <property type="match status" value="2"/>
</dbReference>
<dbReference type="AlphaFoldDB" id="A0A7S4IYU7"/>
<dbReference type="PANTHER" id="PTHR33418:SF1">
    <property type="entry name" value="HELICASE-ASSOCIATED DOMAIN-CONTAINING PROTEIN"/>
    <property type="match status" value="1"/>
</dbReference>
<evidence type="ECO:0000259" key="1">
    <source>
        <dbReference type="Pfam" id="PF03457"/>
    </source>
</evidence>